<keyword evidence="2" id="KW-1185">Reference proteome</keyword>
<dbReference type="Proteomes" id="UP000007523">
    <property type="component" value="Chromosome"/>
</dbReference>
<name>H6N8T2_9BACL</name>
<accession>H6N8T2</accession>
<reference evidence="1 2" key="1">
    <citation type="journal article" date="2012" name="J. Bacteriol.">
        <title>Complete Genome Sequence of Paenibacillus mucilaginosus 3016, a Bacterium Functional as Microbial Fertilizer.</title>
        <authorList>
            <person name="Ma M."/>
            <person name="Wang Z."/>
            <person name="Li L."/>
            <person name="Jiang X."/>
            <person name="Guan D."/>
            <person name="Cao F."/>
            <person name="Chen H."/>
            <person name="Wang X."/>
            <person name="Shen D."/>
            <person name="Du B."/>
            <person name="Li J."/>
        </authorList>
    </citation>
    <scope>NUCLEOTIDE SEQUENCE [LARGE SCALE GENOMIC DNA]</scope>
    <source>
        <strain evidence="1 2">3016</strain>
    </source>
</reference>
<sequence>MMFDLEKVRWLLFVLFAVVLILKQKHTQL</sequence>
<dbReference type="EMBL" id="CP003235">
    <property type="protein sequence ID" value="AFC27206.1"/>
    <property type="molecule type" value="Genomic_DNA"/>
</dbReference>
<evidence type="ECO:0000313" key="1">
    <source>
        <dbReference type="EMBL" id="AFC27206.1"/>
    </source>
</evidence>
<protein>
    <submittedName>
        <fullName evidence="1">Uncharacterized protein</fullName>
    </submittedName>
</protein>
<dbReference type="KEGG" id="pmq:PM3016_225"/>
<gene>
    <name evidence="1" type="ORF">PM3016_225</name>
</gene>
<dbReference type="HOGENOM" id="CLU_3412740_0_0_9"/>
<dbReference type="AlphaFoldDB" id="H6N8T2"/>
<evidence type="ECO:0000313" key="2">
    <source>
        <dbReference type="Proteomes" id="UP000007523"/>
    </source>
</evidence>
<organism evidence="1 2">
    <name type="scientific">Paenibacillus mucilaginosus 3016</name>
    <dbReference type="NCBI Taxonomy" id="1116391"/>
    <lineage>
        <taxon>Bacteria</taxon>
        <taxon>Bacillati</taxon>
        <taxon>Bacillota</taxon>
        <taxon>Bacilli</taxon>
        <taxon>Bacillales</taxon>
        <taxon>Paenibacillaceae</taxon>
        <taxon>Paenibacillus</taxon>
    </lineage>
</organism>
<proteinExistence type="predicted"/>